<evidence type="ECO:0000313" key="5">
    <source>
        <dbReference type="Proteomes" id="UP000596661"/>
    </source>
</evidence>
<dbReference type="PANTHER" id="PTHR37610">
    <property type="entry name" value="CCHC-TYPE DOMAIN-CONTAINING PROTEIN"/>
    <property type="match status" value="1"/>
</dbReference>
<proteinExistence type="predicted"/>
<dbReference type="AlphaFoldDB" id="A0A803Q9C5"/>
<evidence type="ECO:0000256" key="2">
    <source>
        <dbReference type="SAM" id="SignalP"/>
    </source>
</evidence>
<name>A0A803Q9C5_CANSA</name>
<evidence type="ECO:0000313" key="4">
    <source>
        <dbReference type="EnsemblPlants" id="cds.evm.model.08.1647"/>
    </source>
</evidence>
<sequence>MLMGLYLKQLVLLALVLLQETLTPGQVLSEIFKASGIKEALSWIKSKNWQDVTLETDCMVAIQDIKKTLTTASMGRTSTLSQEGVPPSTTEHNQSESNPDAFSAPVVNTSVAPRQIHNSRSRSQIDNDILELAHSSSDPLVGDLPQPSIPIRHPSTLNHLAHQDVSSPFFLTTADHPSLILVSTILNGANYQYWKQGIIIALTSKNKSTFVDGTFLDQQLVILFSILGFVVTTW</sequence>
<dbReference type="Proteomes" id="UP000596661">
    <property type="component" value="Chromosome 8"/>
</dbReference>
<dbReference type="InterPro" id="IPR029472">
    <property type="entry name" value="Copia-like_N"/>
</dbReference>
<feature type="region of interest" description="Disordered" evidence="1">
    <location>
        <begin position="74"/>
        <end position="104"/>
    </location>
</feature>
<protein>
    <recommendedName>
        <fullName evidence="3">Retrotransposon Copia-like N-terminal domain-containing protein</fullName>
    </recommendedName>
</protein>
<evidence type="ECO:0000256" key="1">
    <source>
        <dbReference type="SAM" id="MobiDB-lite"/>
    </source>
</evidence>
<reference evidence="4" key="2">
    <citation type="submission" date="2021-03" db="UniProtKB">
        <authorList>
            <consortium name="EnsemblPlants"/>
        </authorList>
    </citation>
    <scope>IDENTIFICATION</scope>
</reference>
<dbReference type="Pfam" id="PF14244">
    <property type="entry name" value="Retrotran_gag_3"/>
    <property type="match status" value="1"/>
</dbReference>
<dbReference type="Gramene" id="evm.model.08.1647">
    <property type="protein sequence ID" value="cds.evm.model.08.1647"/>
    <property type="gene ID" value="evm.TU.08.1647"/>
</dbReference>
<feature type="domain" description="Retrotransposon Copia-like N-terminal" evidence="3">
    <location>
        <begin position="174"/>
        <end position="214"/>
    </location>
</feature>
<feature type="signal peptide" evidence="2">
    <location>
        <begin position="1"/>
        <end position="25"/>
    </location>
</feature>
<accession>A0A803Q9C5</accession>
<dbReference type="EMBL" id="UZAU01000715">
    <property type="status" value="NOT_ANNOTATED_CDS"/>
    <property type="molecule type" value="Genomic_DNA"/>
</dbReference>
<feature type="chain" id="PRO_5030849919" description="Retrotransposon Copia-like N-terminal domain-containing protein" evidence="2">
    <location>
        <begin position="26"/>
        <end position="234"/>
    </location>
</feature>
<dbReference type="PANTHER" id="PTHR37610:SF97">
    <property type="entry name" value="RETROTRANSPOSON GAG DOMAIN-CONTAINING PROTEIN"/>
    <property type="match status" value="1"/>
</dbReference>
<reference evidence="4" key="1">
    <citation type="submission" date="2018-11" db="EMBL/GenBank/DDBJ databases">
        <authorList>
            <person name="Grassa J C."/>
        </authorList>
    </citation>
    <scope>NUCLEOTIDE SEQUENCE [LARGE SCALE GENOMIC DNA]</scope>
</reference>
<evidence type="ECO:0000259" key="3">
    <source>
        <dbReference type="Pfam" id="PF14244"/>
    </source>
</evidence>
<dbReference type="EnsemblPlants" id="evm.model.08.1647">
    <property type="protein sequence ID" value="cds.evm.model.08.1647"/>
    <property type="gene ID" value="evm.TU.08.1647"/>
</dbReference>
<organism evidence="4 5">
    <name type="scientific">Cannabis sativa</name>
    <name type="common">Hemp</name>
    <name type="synonym">Marijuana</name>
    <dbReference type="NCBI Taxonomy" id="3483"/>
    <lineage>
        <taxon>Eukaryota</taxon>
        <taxon>Viridiplantae</taxon>
        <taxon>Streptophyta</taxon>
        <taxon>Embryophyta</taxon>
        <taxon>Tracheophyta</taxon>
        <taxon>Spermatophyta</taxon>
        <taxon>Magnoliopsida</taxon>
        <taxon>eudicotyledons</taxon>
        <taxon>Gunneridae</taxon>
        <taxon>Pentapetalae</taxon>
        <taxon>rosids</taxon>
        <taxon>fabids</taxon>
        <taxon>Rosales</taxon>
        <taxon>Cannabaceae</taxon>
        <taxon>Cannabis</taxon>
    </lineage>
</organism>
<keyword evidence="5" id="KW-1185">Reference proteome</keyword>
<keyword evidence="2" id="KW-0732">Signal</keyword>